<keyword evidence="1" id="KW-1133">Transmembrane helix</keyword>
<dbReference type="EMBL" id="APVH01000002">
    <property type="protein sequence ID" value="EPX86947.1"/>
    <property type="molecule type" value="Genomic_DNA"/>
</dbReference>
<proteinExistence type="predicted"/>
<name>S9R4U4_9RHOB</name>
<dbReference type="RefSeq" id="WP_020040744.1">
    <property type="nucleotide sequence ID" value="NZ_KE557273.1"/>
</dbReference>
<accession>S9R4U4</accession>
<organism evidence="2 3">
    <name type="scientific">Salipiger mucosus DSM 16094</name>
    <dbReference type="NCBI Taxonomy" id="1123237"/>
    <lineage>
        <taxon>Bacteria</taxon>
        <taxon>Pseudomonadati</taxon>
        <taxon>Pseudomonadota</taxon>
        <taxon>Alphaproteobacteria</taxon>
        <taxon>Rhodobacterales</taxon>
        <taxon>Roseobacteraceae</taxon>
        <taxon>Salipiger</taxon>
    </lineage>
</organism>
<evidence type="ECO:0000256" key="1">
    <source>
        <dbReference type="SAM" id="Phobius"/>
    </source>
</evidence>
<dbReference type="HOGENOM" id="CLU_2248225_0_0_5"/>
<sequence length="104" mass="12083">MPWPDVWTYGNWAFQAAIVVAAVVVSRWRRRRITEEVALLPEDMRRLVGPAPYHMPPPAERRPEGLRRYAAQYDRFRRPGRLLWGVFALWVAVVVCVAVIQEIG</sequence>
<feature type="transmembrane region" description="Helical" evidence="1">
    <location>
        <begin position="6"/>
        <end position="25"/>
    </location>
</feature>
<reference evidence="3" key="1">
    <citation type="journal article" date="2014" name="Stand. Genomic Sci.">
        <title>Genome sequence of the exopolysaccharide-producing Salipiger mucosus type strain (DSM 16094(T)), a moderately halophilic member of the Roseobacter clade.</title>
        <authorList>
            <person name="Riedel T."/>
            <person name="Spring S."/>
            <person name="Fiebig A."/>
            <person name="Petersen J."/>
            <person name="Kyrpides N.C."/>
            <person name="Goker M."/>
            <person name="Klenk H.P."/>
        </authorList>
    </citation>
    <scope>NUCLEOTIDE SEQUENCE [LARGE SCALE GENOMIC DNA]</scope>
    <source>
        <strain evidence="3">DSM 16094</strain>
    </source>
</reference>
<evidence type="ECO:0000313" key="3">
    <source>
        <dbReference type="Proteomes" id="UP000015347"/>
    </source>
</evidence>
<comment type="caution">
    <text evidence="2">The sequence shown here is derived from an EMBL/GenBank/DDBJ whole genome shotgun (WGS) entry which is preliminary data.</text>
</comment>
<dbReference type="AlphaFoldDB" id="S9R4U4"/>
<dbReference type="OrthoDB" id="7871523at2"/>
<protein>
    <submittedName>
        <fullName evidence="2">Uncharacterized protein</fullName>
    </submittedName>
</protein>
<dbReference type="STRING" id="1123237.Salmuc_02922"/>
<keyword evidence="1" id="KW-0472">Membrane</keyword>
<keyword evidence="3" id="KW-1185">Reference proteome</keyword>
<keyword evidence="1" id="KW-0812">Transmembrane</keyword>
<evidence type="ECO:0000313" key="2">
    <source>
        <dbReference type="EMBL" id="EPX86947.1"/>
    </source>
</evidence>
<feature type="transmembrane region" description="Helical" evidence="1">
    <location>
        <begin position="82"/>
        <end position="100"/>
    </location>
</feature>
<gene>
    <name evidence="2" type="ORF">Salmuc_02922</name>
</gene>
<dbReference type="Proteomes" id="UP000015347">
    <property type="component" value="Unassembled WGS sequence"/>
</dbReference>